<dbReference type="OrthoDB" id="957735at2759"/>
<dbReference type="InterPro" id="IPR002014">
    <property type="entry name" value="VHS_dom"/>
</dbReference>
<gene>
    <name evidence="2" type="primary">HGS</name>
</gene>
<dbReference type="GO" id="GO:0035091">
    <property type="term" value="F:phosphatidylinositol binding"/>
    <property type="evidence" value="ECO:0007669"/>
    <property type="project" value="InterPro"/>
</dbReference>
<dbReference type="PANTHER" id="PTHR46275">
    <property type="entry name" value="HEPATOCYTE GROWTH FACTOR-REGULATED TYROSINE KINASE SUBSTRATE"/>
    <property type="match status" value="1"/>
</dbReference>
<reference evidence="2 3" key="3">
    <citation type="journal article" date="2006" name="Nature">
        <title>DNA sequence of human chromosome 17 and analysis of rearrangement in the human lineage.</title>
        <authorList>
            <person name="Zody M.C."/>
            <person name="Garber M."/>
            <person name="Adams D.J."/>
            <person name="Sharpe T."/>
            <person name="Harrow J."/>
            <person name="Lupski J.R."/>
            <person name="Nicholson C."/>
            <person name="Searle S.M."/>
            <person name="Wilming L."/>
            <person name="Young S.K."/>
            <person name="Abouelleil A."/>
            <person name="Allen N.R."/>
            <person name="Bi W."/>
            <person name="Bloom T."/>
            <person name="Borowsky M.L."/>
            <person name="Bugalter B.E."/>
            <person name="Butler J."/>
            <person name="Chang J.L."/>
            <person name="Chen C.K."/>
            <person name="Cook A."/>
            <person name="Corum B."/>
            <person name="Cuomo C.A."/>
            <person name="de Jong P.J."/>
            <person name="DeCaprio D."/>
            <person name="Dewar K."/>
            <person name="FitzGerald M."/>
            <person name="Gilbert J."/>
            <person name="Gibson R."/>
            <person name="Gnerre S."/>
            <person name="Goldstein S."/>
            <person name="Grafham D.V."/>
            <person name="Grocock R."/>
            <person name="Hafez N."/>
            <person name="Hagopian D.S."/>
            <person name="Hart E."/>
            <person name="Norman C.H."/>
            <person name="Humphray S."/>
            <person name="Jaffe D.B."/>
            <person name="Jones M."/>
            <person name="Kamal M."/>
            <person name="Khodiyar V.K."/>
            <person name="LaButti K."/>
            <person name="Laird G."/>
            <person name="Lehoczky J."/>
            <person name="Liu X."/>
            <person name="Lokyitsang T."/>
            <person name="Loveland J."/>
            <person name="Lui A."/>
            <person name="Macdonald P."/>
            <person name="Major J.E."/>
            <person name="Matthews L."/>
            <person name="Mauceli E."/>
            <person name="McCarroll S.A."/>
            <person name="Mihalev A.H."/>
            <person name="Mudge J."/>
            <person name="Nguyen C."/>
            <person name="Nicol R."/>
            <person name="O'Leary S.B."/>
            <person name="Osoegawa K."/>
            <person name="Schwartz D.C."/>
            <person name="Shaw-Smith C."/>
            <person name="Stankiewicz P."/>
            <person name="Steward C."/>
            <person name="Swarbreck D."/>
            <person name="Venkataraman V."/>
            <person name="Whittaker C.A."/>
            <person name="Yang X."/>
            <person name="Zimmer A.R."/>
            <person name="Bradley A."/>
            <person name="Hubbard T."/>
            <person name="Birren B.W."/>
            <person name="Rogers J."/>
            <person name="Lander E.S."/>
            <person name="Nusbaum C."/>
        </authorList>
    </citation>
    <scope>NUCLEOTIDE SEQUENCE [LARGE SCALE GENOMIC DNA]</scope>
</reference>
<evidence type="ECO:0000313" key="2">
    <source>
        <dbReference type="Ensembl" id="ENSP00000504241.1"/>
    </source>
</evidence>
<evidence type="ECO:0007829" key="5">
    <source>
        <dbReference type="ProteomicsDB" id="A0A7I2V5E7"/>
    </source>
</evidence>
<dbReference type="InterPro" id="IPR008942">
    <property type="entry name" value="ENTH_VHS"/>
</dbReference>
<reference evidence="2 3" key="2">
    <citation type="journal article" date="2004" name="Nature">
        <title>Finishing the euchromatic sequence of the human genome.</title>
        <authorList>
            <consortium name="International Human Genome Sequencing Consortium"/>
        </authorList>
    </citation>
    <scope>NUCLEOTIDE SEQUENCE [LARGE SCALE GENOMIC DNA]</scope>
</reference>
<reference evidence="2" key="5">
    <citation type="submission" date="2025-09" db="UniProtKB">
        <authorList>
            <consortium name="Ensembl"/>
        </authorList>
    </citation>
    <scope>IDENTIFICATION</scope>
</reference>
<sequence length="41" mass="4639">MGRGSGTFERLLDKATSQLLLETDWESILQICDLIRQGDTQ</sequence>
<dbReference type="Pfam" id="PF00790">
    <property type="entry name" value="VHS"/>
    <property type="match status" value="1"/>
</dbReference>
<reference evidence="2" key="4">
    <citation type="submission" date="2025-08" db="UniProtKB">
        <authorList>
            <consortium name="Ensembl"/>
        </authorList>
    </citation>
    <scope>IDENTIFICATION</scope>
</reference>
<dbReference type="GeneTree" id="ENSGT00940000158297"/>
<reference evidence="2 3" key="1">
    <citation type="journal article" date="2001" name="Nature">
        <title>Initial sequencing and analysis of the human genome.</title>
        <authorList>
            <consortium name="International Human Genome Sequencing Consortium"/>
            <person name="Lander E.S."/>
            <person name="Linton L.M."/>
            <person name="Birren B."/>
            <person name="Nusbaum C."/>
            <person name="Zody M.C."/>
            <person name="Baldwin J."/>
            <person name="Devon K."/>
            <person name="Dewar K."/>
            <person name="Doyle M."/>
            <person name="FitzHugh W."/>
            <person name="Funke R."/>
            <person name="Gage D."/>
            <person name="Harris K."/>
            <person name="Heaford A."/>
            <person name="Howland J."/>
            <person name="Kann L."/>
            <person name="Lehoczky J."/>
            <person name="LeVine R."/>
            <person name="McEwan P."/>
            <person name="McKernan K."/>
            <person name="Meldrim J."/>
            <person name="Mesirov J.P."/>
            <person name="Miranda C."/>
            <person name="Morris W."/>
            <person name="Naylor J."/>
            <person name="Raymond C."/>
            <person name="Rosetti M."/>
            <person name="Santos R."/>
            <person name="Sheridan A."/>
            <person name="Sougnez C."/>
            <person name="Stange-Thomann N."/>
            <person name="Stojanovic N."/>
            <person name="Subramanian A."/>
            <person name="Wyman D."/>
            <person name="Rogers J."/>
            <person name="Sulston J."/>
            <person name="Ainscough R."/>
            <person name="Beck S."/>
            <person name="Bentley D."/>
            <person name="Burton J."/>
            <person name="Clee C."/>
            <person name="Carter N."/>
            <person name="Coulson A."/>
            <person name="Deadman R."/>
            <person name="Deloukas P."/>
            <person name="Dunham A."/>
            <person name="Dunham I."/>
            <person name="Durbin R."/>
            <person name="French L."/>
            <person name="Grafham D."/>
            <person name="Gregory S."/>
            <person name="Hubbard T."/>
            <person name="Humphray S."/>
            <person name="Hunt A."/>
            <person name="Jones M."/>
            <person name="Lloyd C."/>
            <person name="McMurray A."/>
            <person name="Matthews L."/>
            <person name="Mercer S."/>
            <person name="Milne S."/>
            <person name="Mullikin J.C."/>
            <person name="Mungall A."/>
            <person name="Plumb R."/>
            <person name="Ross M."/>
            <person name="Shownkeen R."/>
            <person name="Sims S."/>
            <person name="Waterston R.H."/>
            <person name="Wilson R.K."/>
            <person name="Hillier L.W."/>
            <person name="McPherson J.D."/>
            <person name="Marra M.A."/>
            <person name="Mardis E.R."/>
            <person name="Fulton L.A."/>
            <person name="Chinwalla A.T."/>
            <person name="Pepin K.H."/>
            <person name="Gish W.R."/>
            <person name="Chissoe S.L."/>
            <person name="Wendl M.C."/>
            <person name="Delehaunty K.D."/>
            <person name="Miner T.L."/>
            <person name="Delehaunty A."/>
            <person name="Kramer J.B."/>
            <person name="Cook L.L."/>
            <person name="Fulton R.S."/>
            <person name="Johnson D.L."/>
            <person name="Minx P.J."/>
            <person name="Clifton S.W."/>
            <person name="Hawkins T."/>
            <person name="Branscomb E."/>
            <person name="Predki P."/>
            <person name="Richardson P."/>
            <person name="Wenning S."/>
            <person name="Slezak T."/>
            <person name="Doggett N."/>
            <person name="Cheng J.F."/>
            <person name="Olsen A."/>
            <person name="Lucas S."/>
            <person name="Elkin C."/>
            <person name="Uberbacher E."/>
            <person name="Frazier M."/>
            <person name="Gibbs R.A."/>
            <person name="Muzny D.M."/>
            <person name="Scherer S.E."/>
            <person name="Bouck J.B."/>
            <person name="Sodergren E.J."/>
            <person name="Worley K.C."/>
            <person name="Rives C.M."/>
            <person name="Gorrell J.H."/>
            <person name="Metzker M.L."/>
            <person name="Naylor S.L."/>
            <person name="Kucherlapati R.S."/>
            <person name="Nelson D.L."/>
            <person name="Weinstock G.M."/>
            <person name="Sakaki Y."/>
            <person name="Fujiyama A."/>
            <person name="Hattori M."/>
            <person name="Yada T."/>
            <person name="Toyoda A."/>
            <person name="Itoh T."/>
            <person name="Kawagoe C."/>
            <person name="Watanabe H."/>
            <person name="Totoki Y."/>
            <person name="Taylor T."/>
            <person name="Weissenbach J."/>
            <person name="Heilig R."/>
            <person name="Saurin W."/>
            <person name="Artiguenave F."/>
            <person name="Brottier P."/>
            <person name="Bruls T."/>
            <person name="Pelletier E."/>
            <person name="Robert C."/>
            <person name="Wincker P."/>
            <person name="Smith D.R."/>
            <person name="Doucette-Stamm L."/>
            <person name="Rubenfield M."/>
            <person name="Weinstock K."/>
            <person name="Lee H.M."/>
            <person name="Dubois J."/>
            <person name="Rosenthal A."/>
            <person name="Platzer M."/>
            <person name="Nyakatura G."/>
            <person name="Taudien S."/>
            <person name="Rump A."/>
            <person name="Yang H."/>
            <person name="Yu J."/>
            <person name="Wang J."/>
            <person name="Huang G."/>
            <person name="Gu J."/>
            <person name="Hood L."/>
            <person name="Rowen L."/>
            <person name="Madan A."/>
            <person name="Qin S."/>
            <person name="Davis R.W."/>
            <person name="Federspiel N.A."/>
            <person name="Abola A.P."/>
            <person name="Proctor M.J."/>
            <person name="Myers R.M."/>
            <person name="Schmutz J."/>
            <person name="Dickson M."/>
            <person name="Grimwood J."/>
            <person name="Cox D.R."/>
            <person name="Olson M.V."/>
            <person name="Kaul R."/>
            <person name="Raymond C."/>
            <person name="Shimizu N."/>
            <person name="Kawasaki K."/>
            <person name="Minoshima S."/>
            <person name="Evans G.A."/>
            <person name="Athanasiou M."/>
            <person name="Schultz R."/>
            <person name="Roe B.A."/>
            <person name="Chen F."/>
            <person name="Pan H."/>
            <person name="Ramser J."/>
            <person name="Lehrach H."/>
            <person name="Reinhardt R."/>
            <person name="McCombie W.R."/>
            <person name="de la Bastide M."/>
            <person name="Dedhia N."/>
            <person name="Blocker H."/>
            <person name="Hornischer K."/>
            <person name="Nordsiek G."/>
            <person name="Agarwala R."/>
            <person name="Aravind L."/>
            <person name="Bailey J.A."/>
            <person name="Bateman A."/>
            <person name="Batzoglou S."/>
            <person name="Birney E."/>
            <person name="Bork P."/>
            <person name="Brown D.G."/>
            <person name="Burge C.B."/>
            <person name="Cerutti L."/>
            <person name="Chen H.C."/>
            <person name="Church D."/>
            <person name="Clamp M."/>
            <person name="Copley R.R."/>
            <person name="Doerks T."/>
            <person name="Eddy S.R."/>
            <person name="Eichler E.E."/>
            <person name="Furey T.S."/>
            <person name="Galagan J."/>
            <person name="Gilbert J.G."/>
            <person name="Harmon C."/>
            <person name="Hayashizaki Y."/>
            <person name="Haussler D."/>
            <person name="Hermjakob H."/>
            <person name="Hokamp K."/>
            <person name="Jang W."/>
            <person name="Johnson L.S."/>
            <person name="Jones T.A."/>
            <person name="Kasif S."/>
            <person name="Kaspryzk A."/>
            <person name="Kennedy S."/>
            <person name="Kent W.J."/>
            <person name="Kitts P."/>
            <person name="Koonin E.V."/>
            <person name="Korf I."/>
            <person name="Kulp D."/>
            <person name="Lancet D."/>
            <person name="Lowe T.M."/>
            <person name="McLysaght A."/>
            <person name="Mikkelsen T."/>
            <person name="Moran J.V."/>
            <person name="Mulder N."/>
            <person name="Pollara V.J."/>
            <person name="Ponting C.P."/>
            <person name="Schuler G."/>
            <person name="Schultz J."/>
            <person name="Slater G."/>
            <person name="Smit A.F."/>
            <person name="Stupka E."/>
            <person name="Szustakowski J."/>
            <person name="Thierry-Mieg D."/>
            <person name="Thierry-Mieg J."/>
            <person name="Wagner L."/>
            <person name="Wallis J."/>
            <person name="Wheeler R."/>
            <person name="Williams A."/>
            <person name="Wolf Y.I."/>
            <person name="Wolfe K.H."/>
            <person name="Yang S.P."/>
            <person name="Yeh R.F."/>
            <person name="Collins F."/>
            <person name="Guyer M.S."/>
            <person name="Peterson J."/>
            <person name="Felsenfeld A."/>
            <person name="Wetterstrand K.A."/>
            <person name="Patrinos A."/>
            <person name="Morgan M.J."/>
            <person name="de Jong P."/>
            <person name="Catanese J.J."/>
            <person name="Osoegawa K."/>
            <person name="Shizuya H."/>
            <person name="Choi S."/>
            <person name="Chen Y.J."/>
        </authorList>
    </citation>
    <scope>NUCLEOTIDE SEQUENCE [LARGE SCALE GENOMIC DNA]</scope>
</reference>
<keyword evidence="4 5" id="KW-1267">Proteomics identification</keyword>
<dbReference type="Bgee" id="ENSG00000185359">
    <property type="expression patterns" value="Expressed in right uterine tube and 204 other cell types or tissues"/>
</dbReference>
<feature type="domain" description="VHS" evidence="1">
    <location>
        <begin position="15"/>
        <end position="41"/>
    </location>
</feature>
<dbReference type="OpenTargets" id="ENSG00000185359"/>
<dbReference type="Ensembl" id="ENST00000677012.1">
    <property type="protein sequence ID" value="ENSP00000504241.1"/>
    <property type="gene ID" value="ENSG00000185359.14"/>
</dbReference>
<name>A0A7I2V5E7_HUMAN</name>
<dbReference type="Ensembl" id="ENST00000677012.1">
    <property type="protein sequence ID" value="ENSP00000504241.1"/>
    <property type="gene ID" value="ENSG00000185359.15"/>
</dbReference>
<organism evidence="2 3">
    <name type="scientific">Homo sapiens</name>
    <name type="common">Human</name>
    <dbReference type="NCBI Taxonomy" id="9606"/>
    <lineage>
        <taxon>Eukaryota</taxon>
        <taxon>Metazoa</taxon>
        <taxon>Chordata</taxon>
        <taxon>Craniata</taxon>
        <taxon>Vertebrata</taxon>
        <taxon>Euteleostomi</taxon>
        <taxon>Mammalia</taxon>
        <taxon>Eutheria</taxon>
        <taxon>Euarchontoglires</taxon>
        <taxon>Primates</taxon>
        <taxon>Haplorrhini</taxon>
        <taxon>Catarrhini</taxon>
        <taxon>Hominidae</taxon>
        <taxon>Homo</taxon>
    </lineage>
</organism>
<dbReference type="GO" id="GO:0043130">
    <property type="term" value="F:ubiquitin binding"/>
    <property type="evidence" value="ECO:0007669"/>
    <property type="project" value="InterPro"/>
</dbReference>
<dbReference type="OMA" id="CGHKIHA"/>
<protein>
    <submittedName>
        <fullName evidence="2">Hepatocyte growth factor-regulated tyrosine kinase substrate</fullName>
    </submittedName>
</protein>
<dbReference type="PROSITE" id="PS50179">
    <property type="entry name" value="VHS"/>
    <property type="match status" value="1"/>
</dbReference>
<dbReference type="Proteomes" id="UP000005640">
    <property type="component" value="Chromosome 17"/>
</dbReference>
<dbReference type="HGNC" id="HGNC:4897">
    <property type="gene designation" value="HGS"/>
</dbReference>
<keyword evidence="3" id="KW-1185">Reference proteome</keyword>
<dbReference type="PANTHER" id="PTHR46275:SF1">
    <property type="entry name" value="HEPATOCYTE GROWTH FACTOR-REGULATED TYROSINE KINASE SUBSTRATE"/>
    <property type="match status" value="1"/>
</dbReference>
<proteinExistence type="evidence at protein level"/>
<evidence type="ECO:0000259" key="1">
    <source>
        <dbReference type="PROSITE" id="PS50179"/>
    </source>
</evidence>
<accession>A0A7I2V5E7</accession>
<dbReference type="AlphaFoldDB" id="A0A7I2V5E7"/>
<dbReference type="SMR" id="A0A7I2V5E7"/>
<dbReference type="EMBL" id="AC139530">
    <property type="status" value="NOT_ANNOTATED_CDS"/>
    <property type="molecule type" value="Genomic_DNA"/>
</dbReference>
<evidence type="ECO:0007829" key="4">
    <source>
        <dbReference type="PeptideAtlas" id="A0A7I2V5E7"/>
    </source>
</evidence>
<dbReference type="InterPro" id="IPR017073">
    <property type="entry name" value="HGS/VPS27"/>
</dbReference>
<evidence type="ECO:0000313" key="3">
    <source>
        <dbReference type="Proteomes" id="UP000005640"/>
    </source>
</evidence>
<dbReference type="SUPFAM" id="SSF48464">
    <property type="entry name" value="ENTH/VHS domain"/>
    <property type="match status" value="1"/>
</dbReference>
<dbReference type="Gene3D" id="1.25.40.90">
    <property type="match status" value="1"/>
</dbReference>